<dbReference type="InterPro" id="IPR012341">
    <property type="entry name" value="6hp_glycosidase-like_sf"/>
</dbReference>
<dbReference type="FunFam" id="1.50.10.10:FF:000047">
    <property type="entry name" value="Mannosyl-oligosaccharide alpha-1,2-mannosidase"/>
    <property type="match status" value="1"/>
</dbReference>
<evidence type="ECO:0000313" key="16">
    <source>
        <dbReference type="Proteomes" id="UP000748025"/>
    </source>
</evidence>
<evidence type="ECO:0000256" key="1">
    <source>
        <dbReference type="ARBA" id="ARBA00001913"/>
    </source>
</evidence>
<proteinExistence type="inferred from homology"/>
<keyword evidence="7" id="KW-0325">Glycoprotein</keyword>
<evidence type="ECO:0000256" key="6">
    <source>
        <dbReference type="ARBA" id="ARBA00023157"/>
    </source>
</evidence>
<keyword evidence="4 14" id="KW-0732">Signal</keyword>
<dbReference type="SUPFAM" id="SSF48225">
    <property type="entry name" value="Seven-hairpin glycosidases"/>
    <property type="match status" value="1"/>
</dbReference>
<dbReference type="AlphaFoldDB" id="A0A9P7N7D6"/>
<keyword evidence="12" id="KW-0479">Metal-binding</keyword>
<comment type="caution">
    <text evidence="15">The sequence shown here is derived from an EMBL/GenBank/DDBJ whole genome shotgun (WGS) entry which is preliminary data.</text>
</comment>
<dbReference type="EMBL" id="SRPW01001643">
    <property type="protein sequence ID" value="KAG5999711.1"/>
    <property type="molecule type" value="Genomic_DNA"/>
</dbReference>
<dbReference type="InterPro" id="IPR001382">
    <property type="entry name" value="Glyco_hydro_47"/>
</dbReference>
<evidence type="ECO:0000256" key="12">
    <source>
        <dbReference type="PIRSR" id="PIRSR601382-2"/>
    </source>
</evidence>
<protein>
    <recommendedName>
        <fullName evidence="13">alpha-1,2-Mannosidase</fullName>
        <ecNumber evidence="13">3.2.1.-</ecNumber>
    </recommendedName>
</protein>
<evidence type="ECO:0000256" key="2">
    <source>
        <dbReference type="ARBA" id="ARBA00004922"/>
    </source>
</evidence>
<keyword evidence="8 13" id="KW-0326">Glycosidase</keyword>
<dbReference type="GO" id="GO:0036503">
    <property type="term" value="P:ERAD pathway"/>
    <property type="evidence" value="ECO:0007669"/>
    <property type="project" value="UniProtKB-ARBA"/>
</dbReference>
<dbReference type="OrthoDB" id="8118055at2759"/>
<comment type="pathway">
    <text evidence="2">Protein modification; protein glycosylation.</text>
</comment>
<evidence type="ECO:0000256" key="4">
    <source>
        <dbReference type="ARBA" id="ARBA00022729"/>
    </source>
</evidence>
<sequence length="520" mass="57478">MSIKTGFALAALLLSPTLADPATAWTRGQPKPDAAKAAEVKKAFGMAWDGYYKHAFPHDTLLPITAAGNDDRNAWGASAVDALSTAIIMEDDKAVDQILKYVPTIDFTTTKNVSDPISLFETNIRYLGGLLSGYDLLKGPFKHLVKGSNSENVDALLQQAKTLADGLSVAFDSPTGIPYGTVFFNPTHRANVTETTNGPAGFGTLVLEWTRLTDLTGNKTYAELAQKAQTYLMDTKGLPELYPGLVGIEFNITTGKVTDNRGSWGGGIDSYYEYLIKMYLYDPVEFAHYKDKWVLAAESTIKHLVSHPSTRPDLTFLGVYSTRNGTKKIVPVSQHLASFAGGNFILGGVLLNEPKYIDFGLKLTESYYETYTQTASGIGPEVFRWVATSSDIRPPVKDTAFYKKAGFWATYKDYVLRPETIESLYYAYRVTGNQKYQDMAWKAFTAIRDRCRAGVGFSGLTDVTLANGGEKDNFQESFFFAETLKYAYLMFAEESEVHFQGHGKSEFVYNTEAHPVRARA</sequence>
<dbReference type="GO" id="GO:0005509">
    <property type="term" value="F:calcium ion binding"/>
    <property type="evidence" value="ECO:0007669"/>
    <property type="project" value="InterPro"/>
</dbReference>
<evidence type="ECO:0000256" key="13">
    <source>
        <dbReference type="RuleBase" id="RU361193"/>
    </source>
</evidence>
<dbReference type="GO" id="GO:0004571">
    <property type="term" value="F:mannosyl-oligosaccharide 1,2-alpha-mannosidase activity"/>
    <property type="evidence" value="ECO:0007669"/>
    <property type="project" value="UniProtKB-EC"/>
</dbReference>
<accession>A0A9P7N7D6</accession>
<feature type="active site" evidence="11">
    <location>
        <position position="419"/>
    </location>
</feature>
<dbReference type="GO" id="GO:0005783">
    <property type="term" value="C:endoplasmic reticulum"/>
    <property type="evidence" value="ECO:0007669"/>
    <property type="project" value="TreeGrafter"/>
</dbReference>
<name>A0A9P7N7D6_9HYPO</name>
<gene>
    <name evidence="15" type="ORF">E4U43_001912</name>
</gene>
<evidence type="ECO:0000256" key="3">
    <source>
        <dbReference type="ARBA" id="ARBA00007658"/>
    </source>
</evidence>
<keyword evidence="16" id="KW-1185">Reference proteome</keyword>
<keyword evidence="5 13" id="KW-0378">Hydrolase</keyword>
<feature type="active site" description="Proton donor" evidence="11">
    <location>
        <position position="381"/>
    </location>
</feature>
<evidence type="ECO:0000256" key="8">
    <source>
        <dbReference type="ARBA" id="ARBA00023295"/>
    </source>
</evidence>
<dbReference type="EC" id="3.2.1.-" evidence="13"/>
<dbReference type="PRINTS" id="PR00747">
    <property type="entry name" value="GLYHDRLASE47"/>
</dbReference>
<dbReference type="GO" id="GO:0005975">
    <property type="term" value="P:carbohydrate metabolic process"/>
    <property type="evidence" value="ECO:0007669"/>
    <property type="project" value="InterPro"/>
</dbReference>
<keyword evidence="6" id="KW-1015">Disulfide bond</keyword>
<dbReference type="Proteomes" id="UP000748025">
    <property type="component" value="Unassembled WGS sequence"/>
</dbReference>
<comment type="catalytic activity">
    <reaction evidence="10">
        <text>N(4)-(alpha-D-Man-(1-&gt;2)-alpha-D-Man-(1-&gt;2)-alpha-D-Man-(1-&gt;3)-[alpha-D-Man-(1-&gt;2)-alpha-D-Man-(1-&gt;3)-[alpha-D-Man-(1-&gt;2)-alpha-D-Man-(1-&gt;6)]-alpha-D-Man-(1-&gt;6)]-beta-D-Man-(1-&gt;4)-beta-D-GlcNAc-(1-&gt;4)-beta-D-GlcNAc)-L-asparaginyl-[protein] (N-glucan mannose isomer 9A1,2,3B1,2,3) + 4 H2O = N(4)-(alpha-D-Man-(1-&gt;3)-[alpha-D-Man-(1-&gt;3)-[alpha-D-Man-(1-&gt;6)]-alpha-D-Man-(1-&gt;6)]-beta-D-Man-(1-&gt;4)-beta-D-GlcNAc-(1-&gt;4)-beta-D-GlcNAc)-L-asparaginyl-[protein] (N-glucan mannose isomer 5A1,2) + 4 beta-D-mannose</text>
        <dbReference type="Rhea" id="RHEA:56008"/>
        <dbReference type="Rhea" id="RHEA-COMP:14356"/>
        <dbReference type="Rhea" id="RHEA-COMP:14367"/>
        <dbReference type="ChEBI" id="CHEBI:15377"/>
        <dbReference type="ChEBI" id="CHEBI:28563"/>
        <dbReference type="ChEBI" id="CHEBI:59087"/>
        <dbReference type="ChEBI" id="CHEBI:139493"/>
        <dbReference type="EC" id="3.2.1.113"/>
    </reaction>
</comment>
<evidence type="ECO:0000256" key="5">
    <source>
        <dbReference type="ARBA" id="ARBA00022801"/>
    </source>
</evidence>
<dbReference type="InterPro" id="IPR036026">
    <property type="entry name" value="Seven-hairpin_glycosidases"/>
</dbReference>
<dbReference type="PANTHER" id="PTHR11742">
    <property type="entry name" value="MANNOSYL-OLIGOSACCHARIDE ALPHA-1,2-MANNOSIDASE-RELATED"/>
    <property type="match status" value="1"/>
</dbReference>
<dbReference type="Pfam" id="PF01532">
    <property type="entry name" value="Glyco_hydro_47"/>
    <property type="match status" value="1"/>
</dbReference>
<keyword evidence="12" id="KW-0106">Calcium</keyword>
<dbReference type="PANTHER" id="PTHR11742:SF101">
    <property type="entry name" value="MANNOSYL-OLIGOSACCHARIDE ALPHA-1,2-MANNOSIDASE 1B"/>
    <property type="match status" value="1"/>
</dbReference>
<evidence type="ECO:0000256" key="7">
    <source>
        <dbReference type="ARBA" id="ARBA00023180"/>
    </source>
</evidence>
<evidence type="ECO:0000256" key="14">
    <source>
        <dbReference type="SAM" id="SignalP"/>
    </source>
</evidence>
<comment type="cofactor">
    <cofactor evidence="1 12">
        <name>Ca(2+)</name>
        <dbReference type="ChEBI" id="CHEBI:29108"/>
    </cofactor>
</comment>
<evidence type="ECO:0000256" key="11">
    <source>
        <dbReference type="PIRSR" id="PIRSR601382-1"/>
    </source>
</evidence>
<organism evidence="15 16">
    <name type="scientific">Claviceps pusilla</name>
    <dbReference type="NCBI Taxonomy" id="123648"/>
    <lineage>
        <taxon>Eukaryota</taxon>
        <taxon>Fungi</taxon>
        <taxon>Dikarya</taxon>
        <taxon>Ascomycota</taxon>
        <taxon>Pezizomycotina</taxon>
        <taxon>Sordariomycetes</taxon>
        <taxon>Hypocreomycetidae</taxon>
        <taxon>Hypocreales</taxon>
        <taxon>Clavicipitaceae</taxon>
        <taxon>Claviceps</taxon>
    </lineage>
</organism>
<feature type="active site" evidence="11">
    <location>
        <position position="269"/>
    </location>
</feature>
<feature type="active site" description="Proton donor" evidence="11">
    <location>
        <position position="121"/>
    </location>
</feature>
<evidence type="ECO:0000256" key="10">
    <source>
        <dbReference type="ARBA" id="ARBA00048605"/>
    </source>
</evidence>
<feature type="chain" id="PRO_5040195774" description="alpha-1,2-Mannosidase" evidence="14">
    <location>
        <begin position="20"/>
        <end position="520"/>
    </location>
</feature>
<dbReference type="InterPro" id="IPR050749">
    <property type="entry name" value="Glycosyl_Hydrolase_47"/>
</dbReference>
<comment type="catalytic activity">
    <reaction evidence="9">
        <text>N(4)-(alpha-D-Man-(1-&gt;2)-alpha-D-Man-(1-&gt;2)-alpha-D-Man-(1-&gt;3)-[alpha-D-Man-(1-&gt;3)-[alpha-D-Man-(1-&gt;2)-alpha-D-Man-(1-&gt;6)]-alpha-D-Man-(1-&gt;6)]-beta-D-Man-(1-&gt;4)-beta-D-GlcNAc-(1-&gt;4)-beta-D-GlcNAc)-L-asparaginyl-[protein] (N-glucan mannose isomer 8A1,2,3B1,3) + 3 H2O = N(4)-(alpha-D-Man-(1-&gt;3)-[alpha-D-Man-(1-&gt;3)-[alpha-D-Man-(1-&gt;6)]-alpha-D-Man-(1-&gt;6)]-beta-D-Man-(1-&gt;4)-beta-D-GlcNAc-(1-&gt;4)-beta-D-GlcNAc)-L-asparaginyl-[protein] (N-glucan mannose isomer 5A1,2) + 3 beta-D-mannose</text>
        <dbReference type="Rhea" id="RHEA:56028"/>
        <dbReference type="Rhea" id="RHEA-COMP:14358"/>
        <dbReference type="Rhea" id="RHEA-COMP:14367"/>
        <dbReference type="ChEBI" id="CHEBI:15377"/>
        <dbReference type="ChEBI" id="CHEBI:28563"/>
        <dbReference type="ChEBI" id="CHEBI:59087"/>
        <dbReference type="ChEBI" id="CHEBI:60628"/>
        <dbReference type="EC" id="3.2.1.113"/>
    </reaction>
</comment>
<evidence type="ECO:0000256" key="9">
    <source>
        <dbReference type="ARBA" id="ARBA00047669"/>
    </source>
</evidence>
<dbReference type="Gene3D" id="1.50.10.10">
    <property type="match status" value="1"/>
</dbReference>
<reference evidence="15" key="1">
    <citation type="journal article" date="2020" name="bioRxiv">
        <title>Whole genome comparisons of ergot fungi reveals the divergence and evolution of species within the genus Claviceps are the result of varying mechanisms driving genome evolution and host range expansion.</title>
        <authorList>
            <person name="Wyka S.A."/>
            <person name="Mondo S.J."/>
            <person name="Liu M."/>
            <person name="Dettman J."/>
            <person name="Nalam V."/>
            <person name="Broders K.D."/>
        </authorList>
    </citation>
    <scope>NUCLEOTIDE SEQUENCE</scope>
    <source>
        <strain evidence="15">CCC 602</strain>
    </source>
</reference>
<evidence type="ECO:0000313" key="15">
    <source>
        <dbReference type="EMBL" id="KAG5999711.1"/>
    </source>
</evidence>
<feature type="signal peptide" evidence="14">
    <location>
        <begin position="1"/>
        <end position="19"/>
    </location>
</feature>
<feature type="binding site" evidence="12">
    <location>
        <position position="511"/>
    </location>
    <ligand>
        <name>Ca(2+)</name>
        <dbReference type="ChEBI" id="CHEBI:29108"/>
    </ligand>
</feature>
<comment type="similarity">
    <text evidence="3 13">Belongs to the glycosyl hydrolase 47 family.</text>
</comment>
<dbReference type="GO" id="GO:0016020">
    <property type="term" value="C:membrane"/>
    <property type="evidence" value="ECO:0007669"/>
    <property type="project" value="InterPro"/>
</dbReference>